<evidence type="ECO:0000256" key="4">
    <source>
        <dbReference type="ARBA" id="ARBA00022692"/>
    </source>
</evidence>
<dbReference type="CDD" id="cd04591">
    <property type="entry name" value="CBS_pair_voltage-gated_CLC_euk_bac"/>
    <property type="match status" value="1"/>
</dbReference>
<dbReference type="SUPFAM" id="SSF54631">
    <property type="entry name" value="CBS-domain pair"/>
    <property type="match status" value="1"/>
</dbReference>
<keyword evidence="3 14" id="KW-0813">Transport</keyword>
<keyword evidence="7 14" id="KW-1133">Transmembrane helix</keyword>
<keyword evidence="8 14" id="KW-0406">Ion transport</keyword>
<dbReference type="PRINTS" id="PR00762">
    <property type="entry name" value="CLCHANNEL"/>
</dbReference>
<feature type="domain" description="CBS" evidence="15">
    <location>
        <begin position="590"/>
        <end position="650"/>
    </location>
</feature>
<dbReference type="GO" id="GO:0022857">
    <property type="term" value="F:transmembrane transporter activity"/>
    <property type="evidence" value="ECO:0000318"/>
    <property type="project" value="GO_Central"/>
</dbReference>
<dbReference type="Proteomes" id="UP000036987">
    <property type="component" value="Unassembled WGS sequence"/>
</dbReference>
<evidence type="ECO:0000256" key="5">
    <source>
        <dbReference type="ARBA" id="ARBA00022737"/>
    </source>
</evidence>
<evidence type="ECO:0000256" key="6">
    <source>
        <dbReference type="ARBA" id="ARBA00022882"/>
    </source>
</evidence>
<dbReference type="GO" id="GO:0005247">
    <property type="term" value="F:voltage-gated chloride channel activity"/>
    <property type="evidence" value="ECO:0007669"/>
    <property type="project" value="InterPro"/>
</dbReference>
<protein>
    <recommendedName>
        <fullName evidence="14">Chloride channel protein</fullName>
    </recommendedName>
</protein>
<evidence type="ECO:0000256" key="14">
    <source>
        <dbReference type="RuleBase" id="RU361221"/>
    </source>
</evidence>
<dbReference type="InterPro" id="IPR051280">
    <property type="entry name" value="Cl-channel/antiporter"/>
</dbReference>
<dbReference type="FunFam" id="1.10.3080.10:FF:000004">
    <property type="entry name" value="Chloride channel ClC3"/>
    <property type="match status" value="1"/>
</dbReference>
<dbReference type="GO" id="GO:0034707">
    <property type="term" value="C:chloride channel complex"/>
    <property type="evidence" value="ECO:0007669"/>
    <property type="project" value="UniProtKB-KW"/>
</dbReference>
<gene>
    <name evidence="16" type="ORF">ZOSMA_185G00130</name>
</gene>
<dbReference type="Gene3D" id="1.10.3080.10">
    <property type="entry name" value="Clc chloride channel"/>
    <property type="match status" value="1"/>
</dbReference>
<keyword evidence="4 14" id="KW-0812">Transmembrane</keyword>
<feature type="transmembrane region" description="Helical" evidence="14">
    <location>
        <begin position="115"/>
        <end position="137"/>
    </location>
</feature>
<evidence type="ECO:0000256" key="10">
    <source>
        <dbReference type="ARBA" id="ARBA00023136"/>
    </source>
</evidence>
<keyword evidence="6" id="KW-0407">Ion channel</keyword>
<evidence type="ECO:0000256" key="11">
    <source>
        <dbReference type="ARBA" id="ARBA00023173"/>
    </source>
</evidence>
<name>A0A0K9PQH0_ZOSMR</name>
<dbReference type="SMART" id="SM00116">
    <property type="entry name" value="CBS"/>
    <property type="match status" value="2"/>
</dbReference>
<evidence type="ECO:0000313" key="16">
    <source>
        <dbReference type="EMBL" id="KMZ71194.1"/>
    </source>
</evidence>
<dbReference type="AlphaFoldDB" id="A0A0K9PQH0"/>
<evidence type="ECO:0000259" key="15">
    <source>
        <dbReference type="PROSITE" id="PS51371"/>
    </source>
</evidence>
<keyword evidence="12 14" id="KW-0868">Chloride</keyword>
<keyword evidence="11" id="KW-0869">Chloride channel</keyword>
<evidence type="ECO:0000313" key="17">
    <source>
        <dbReference type="Proteomes" id="UP000036987"/>
    </source>
</evidence>
<evidence type="ECO:0000256" key="12">
    <source>
        <dbReference type="ARBA" id="ARBA00023214"/>
    </source>
</evidence>
<evidence type="ECO:0000256" key="3">
    <source>
        <dbReference type="ARBA" id="ARBA00022448"/>
    </source>
</evidence>
<dbReference type="InterPro" id="IPR000644">
    <property type="entry name" value="CBS_dom"/>
</dbReference>
<comment type="caution">
    <text evidence="16">The sequence shown here is derived from an EMBL/GenBank/DDBJ whole genome shotgun (WGS) entry which is preliminary data.</text>
</comment>
<feature type="domain" description="CBS" evidence="15">
    <location>
        <begin position="704"/>
        <end position="761"/>
    </location>
</feature>
<evidence type="ECO:0000256" key="9">
    <source>
        <dbReference type="ARBA" id="ARBA00023122"/>
    </source>
</evidence>
<feature type="transmembrane region" description="Helical" evidence="14">
    <location>
        <begin position="231"/>
        <end position="254"/>
    </location>
</feature>
<accession>A0A0K9PQH0</accession>
<reference evidence="17" key="1">
    <citation type="journal article" date="2016" name="Nature">
        <title>The genome of the seagrass Zostera marina reveals angiosperm adaptation to the sea.</title>
        <authorList>
            <person name="Olsen J.L."/>
            <person name="Rouze P."/>
            <person name="Verhelst B."/>
            <person name="Lin Y.-C."/>
            <person name="Bayer T."/>
            <person name="Collen J."/>
            <person name="Dattolo E."/>
            <person name="De Paoli E."/>
            <person name="Dittami S."/>
            <person name="Maumus F."/>
            <person name="Michel G."/>
            <person name="Kersting A."/>
            <person name="Lauritano C."/>
            <person name="Lohaus R."/>
            <person name="Toepel M."/>
            <person name="Tonon T."/>
            <person name="Vanneste K."/>
            <person name="Amirebrahimi M."/>
            <person name="Brakel J."/>
            <person name="Bostroem C."/>
            <person name="Chovatia M."/>
            <person name="Grimwood J."/>
            <person name="Jenkins J.W."/>
            <person name="Jueterbock A."/>
            <person name="Mraz A."/>
            <person name="Stam W.T."/>
            <person name="Tice H."/>
            <person name="Bornberg-Bauer E."/>
            <person name="Green P.J."/>
            <person name="Pearson G.A."/>
            <person name="Procaccini G."/>
            <person name="Duarte C.M."/>
            <person name="Schmutz J."/>
            <person name="Reusch T.B.H."/>
            <person name="Van de Peer Y."/>
        </authorList>
    </citation>
    <scope>NUCLEOTIDE SEQUENCE [LARGE SCALE GENOMIC DNA]</scope>
    <source>
        <strain evidence="17">cv. Finnish</strain>
    </source>
</reference>
<dbReference type="PANTHER" id="PTHR11689">
    <property type="entry name" value="CHLORIDE CHANNEL PROTEIN CLC FAMILY MEMBER"/>
    <property type="match status" value="1"/>
</dbReference>
<dbReference type="Pfam" id="PF00654">
    <property type="entry name" value="Voltage_CLC"/>
    <property type="match status" value="1"/>
</dbReference>
<feature type="transmembrane region" description="Helical" evidence="14">
    <location>
        <begin position="318"/>
        <end position="339"/>
    </location>
</feature>
<dbReference type="OrthoDB" id="428525at2759"/>
<keyword evidence="5" id="KW-0677">Repeat</keyword>
<dbReference type="PRINTS" id="PR01120">
    <property type="entry name" value="CLCHANNELPLT"/>
</dbReference>
<keyword evidence="9 13" id="KW-0129">CBS domain</keyword>
<dbReference type="InterPro" id="IPR002251">
    <property type="entry name" value="Cl_channel_pln"/>
</dbReference>
<dbReference type="CDD" id="cd03685">
    <property type="entry name" value="ClC_6_like"/>
    <property type="match status" value="1"/>
</dbReference>
<dbReference type="EMBL" id="LFYR01000684">
    <property type="protein sequence ID" value="KMZ71194.1"/>
    <property type="molecule type" value="Genomic_DNA"/>
</dbReference>
<dbReference type="SMR" id="A0A0K9PQH0"/>
<dbReference type="SUPFAM" id="SSF81340">
    <property type="entry name" value="Clc chloride channel"/>
    <property type="match status" value="1"/>
</dbReference>
<keyword evidence="6" id="KW-0851">Voltage-gated channel</keyword>
<dbReference type="Pfam" id="PF00571">
    <property type="entry name" value="CBS"/>
    <property type="match status" value="1"/>
</dbReference>
<proteinExistence type="inferred from homology"/>
<dbReference type="InterPro" id="IPR046342">
    <property type="entry name" value="CBS_dom_sf"/>
</dbReference>
<organism evidence="16 17">
    <name type="scientific">Zostera marina</name>
    <name type="common">Eelgrass</name>
    <dbReference type="NCBI Taxonomy" id="29655"/>
    <lineage>
        <taxon>Eukaryota</taxon>
        <taxon>Viridiplantae</taxon>
        <taxon>Streptophyta</taxon>
        <taxon>Embryophyta</taxon>
        <taxon>Tracheophyta</taxon>
        <taxon>Spermatophyta</taxon>
        <taxon>Magnoliopsida</taxon>
        <taxon>Liliopsida</taxon>
        <taxon>Zosteraceae</taxon>
        <taxon>Zostera</taxon>
    </lineage>
</organism>
<dbReference type="GO" id="GO:0005802">
    <property type="term" value="C:trans-Golgi network"/>
    <property type="evidence" value="ECO:0000318"/>
    <property type="project" value="GO_Central"/>
</dbReference>
<dbReference type="STRING" id="29655.A0A0K9PQH0"/>
<evidence type="ECO:0000256" key="8">
    <source>
        <dbReference type="ARBA" id="ARBA00023065"/>
    </source>
</evidence>
<feature type="transmembrane region" description="Helical" evidence="14">
    <location>
        <begin position="266"/>
        <end position="285"/>
    </location>
</feature>
<dbReference type="InterPro" id="IPR001807">
    <property type="entry name" value="ClC"/>
</dbReference>
<dbReference type="Gene3D" id="3.10.580.10">
    <property type="entry name" value="CBS-domain"/>
    <property type="match status" value="1"/>
</dbReference>
<feature type="transmembrane region" description="Helical" evidence="14">
    <location>
        <begin position="66"/>
        <end position="95"/>
    </location>
</feature>
<feature type="transmembrane region" description="Helical" evidence="14">
    <location>
        <begin position="504"/>
        <end position="531"/>
    </location>
</feature>
<dbReference type="FunFam" id="3.10.580.10:FF:000087">
    <property type="entry name" value="Chloride channel protein"/>
    <property type="match status" value="1"/>
</dbReference>
<evidence type="ECO:0000256" key="2">
    <source>
        <dbReference type="ARBA" id="ARBA00009476"/>
    </source>
</evidence>
<dbReference type="OMA" id="MFLKINM"/>
<feature type="transmembrane region" description="Helical" evidence="14">
    <location>
        <begin position="473"/>
        <end position="492"/>
    </location>
</feature>
<dbReference type="PROSITE" id="PS51371">
    <property type="entry name" value="CBS"/>
    <property type="match status" value="2"/>
</dbReference>
<keyword evidence="17" id="KW-1185">Reference proteome</keyword>
<keyword evidence="10 14" id="KW-0472">Membrane</keyword>
<evidence type="ECO:0000256" key="13">
    <source>
        <dbReference type="PROSITE-ProRule" id="PRU00703"/>
    </source>
</evidence>
<comment type="subcellular location">
    <subcellularLocation>
        <location evidence="1 14">Membrane</location>
        <topology evidence="1 14">Multi-pass membrane protein</topology>
    </subcellularLocation>
</comment>
<evidence type="ECO:0000256" key="1">
    <source>
        <dbReference type="ARBA" id="ARBA00004141"/>
    </source>
</evidence>
<comment type="similarity">
    <text evidence="2 14">Belongs to the chloride channel (TC 2.A.49) family.</text>
</comment>
<sequence>MLGSHIQNGIDAARQVWSRIPTSEDGVEEELLFSTDRNGGGPESLDYEVIENYAYREEQAKRGKFFVWYYVMLKWFFSLLIGVGTGLAAVFINLAVENFSGWKFAATFAIIKHSYLAGFLVYTIINLALVFSSVFIITQFAPAASGSGIPEIKGYLNGVDTHGILLFRTLVGKIFGSIGSVGGGLALGKEGPLVHTGACIASLLGQGGSAKYHISSRWLPIFQSDRDRRDLVTCGCAAGVAAAFRAPVGGVLFALEEMTSWWRSHLMWRVFFTSAIVAVVVRSAMGWCKNGNCGHFGSGGFIIWDISGGQEDYSFQELLPMAIIGILGGLLGALFNQLTLFLTYLRRNYLHRMGNKVKIIEVCLLSLMTSIISFGLPLLRKCTPCPTSEVNSGFECPNAPGTYGNYVDFYCSKDNEYNDLATIFFNTQDDAIRNLFSAKTIHEYSAQSLLTFLAMFYFLAVVTFGTAVPAGQFIPGIMIGSTYGRLVGMFVVKFYKKLNVEEGTYALLGAASFLGGSIRMTVSLCVIMVEITNNLKFLPLIMLVLLISKAVGDLFNEGLYDEQARLKGIPLLDFRPQQYMRNVMARDACRSRQVVSLPRIVKVADAVSVLQSTKHNGFPVVDSGRNGGSLVIGLILRSHLLVLLQSKVDFQNNSLPCELEGGPISSRHYISDFVKPVSSKGLSIEHILLSDDELGMYIDLLPFLNPSPYIVPEDMSLAKVYNLFRQLGLRHVFVVPRASHTLGLITRKDLLIEENEDPDTLELQSTSMSDLYCNGNLASRHVQSEQQPLLHSLLISD</sequence>
<dbReference type="PANTHER" id="PTHR11689:SF136">
    <property type="entry name" value="H(+)_CL(-) EXCHANGE TRANSPORTER 7"/>
    <property type="match status" value="1"/>
</dbReference>
<dbReference type="InterPro" id="IPR014743">
    <property type="entry name" value="Cl-channel_core"/>
</dbReference>
<feature type="transmembrane region" description="Helical" evidence="14">
    <location>
        <begin position="449"/>
        <end position="467"/>
    </location>
</feature>
<comment type="caution">
    <text evidence="14">Lacks conserved residue(s) required for the propagation of feature annotation.</text>
</comment>
<evidence type="ECO:0000256" key="7">
    <source>
        <dbReference type="ARBA" id="ARBA00022989"/>
    </source>
</evidence>